<comment type="subcellular location">
    <subcellularLocation>
        <location evidence="1">Cell membrane</location>
        <topology evidence="1">Multi-pass membrane protein</topology>
    </subcellularLocation>
</comment>
<evidence type="ECO:0000313" key="9">
    <source>
        <dbReference type="Proteomes" id="UP001268256"/>
    </source>
</evidence>
<dbReference type="CDD" id="cd17332">
    <property type="entry name" value="MFS_MelB_like"/>
    <property type="match status" value="1"/>
</dbReference>
<evidence type="ECO:0000256" key="5">
    <source>
        <dbReference type="ARBA" id="ARBA00022989"/>
    </source>
</evidence>
<feature type="transmembrane region" description="Helical" evidence="7">
    <location>
        <begin position="242"/>
        <end position="268"/>
    </location>
</feature>
<evidence type="ECO:0000313" key="8">
    <source>
        <dbReference type="EMBL" id="MDS3860477.1"/>
    </source>
</evidence>
<dbReference type="FunFam" id="1.20.1250.20:FF:000183">
    <property type="entry name" value="sodium-dependent lysophosphatidylcholine symporter 1 isoform X2"/>
    <property type="match status" value="1"/>
</dbReference>
<dbReference type="InterPro" id="IPR039672">
    <property type="entry name" value="MFS_2"/>
</dbReference>
<protein>
    <submittedName>
        <fullName evidence="8">MFS transporter</fullName>
    </submittedName>
</protein>
<keyword evidence="3" id="KW-1003">Cell membrane</keyword>
<feature type="transmembrane region" description="Helical" evidence="7">
    <location>
        <begin position="374"/>
        <end position="398"/>
    </location>
</feature>
<feature type="transmembrane region" description="Helical" evidence="7">
    <location>
        <begin position="154"/>
        <end position="174"/>
    </location>
</feature>
<keyword evidence="2" id="KW-0813">Transport</keyword>
<comment type="caution">
    <text evidence="8">The sequence shown here is derived from an EMBL/GenBank/DDBJ whole genome shotgun (WGS) entry which is preliminary data.</text>
</comment>
<feature type="transmembrane region" description="Helical" evidence="7">
    <location>
        <begin position="111"/>
        <end position="133"/>
    </location>
</feature>
<feature type="transmembrane region" description="Helical" evidence="7">
    <location>
        <begin position="274"/>
        <end position="296"/>
    </location>
</feature>
<dbReference type="Pfam" id="PF13347">
    <property type="entry name" value="MFS_2"/>
    <property type="match status" value="1"/>
</dbReference>
<evidence type="ECO:0000256" key="6">
    <source>
        <dbReference type="ARBA" id="ARBA00023136"/>
    </source>
</evidence>
<dbReference type="PANTHER" id="PTHR11328:SF24">
    <property type="entry name" value="MAJOR FACILITATOR SUPERFAMILY (MFS) PROFILE DOMAIN-CONTAINING PROTEIN"/>
    <property type="match status" value="1"/>
</dbReference>
<dbReference type="Gene3D" id="1.20.1250.20">
    <property type="entry name" value="MFS general substrate transporter like domains"/>
    <property type="match status" value="2"/>
</dbReference>
<feature type="transmembrane region" description="Helical" evidence="7">
    <location>
        <begin position="418"/>
        <end position="445"/>
    </location>
</feature>
<evidence type="ECO:0000256" key="7">
    <source>
        <dbReference type="SAM" id="Phobius"/>
    </source>
</evidence>
<dbReference type="RefSeq" id="WP_322877752.1">
    <property type="nucleotide sequence ID" value="NZ_JAVMIP010000004.1"/>
</dbReference>
<dbReference type="PANTHER" id="PTHR11328">
    <property type="entry name" value="MAJOR FACILITATOR SUPERFAMILY DOMAIN-CONTAINING PROTEIN"/>
    <property type="match status" value="1"/>
</dbReference>
<organism evidence="8 9">
    <name type="scientific">Pseudocalidococcus azoricus BACA0444</name>
    <dbReference type="NCBI Taxonomy" id="2918990"/>
    <lineage>
        <taxon>Bacteria</taxon>
        <taxon>Bacillati</taxon>
        <taxon>Cyanobacteriota</taxon>
        <taxon>Cyanophyceae</taxon>
        <taxon>Acaryochloridales</taxon>
        <taxon>Thermosynechococcaceae</taxon>
        <taxon>Pseudocalidococcus</taxon>
        <taxon>Pseudocalidococcus azoricus</taxon>
    </lineage>
</organism>
<dbReference type="AlphaFoldDB" id="A0AAE4FSF4"/>
<gene>
    <name evidence="8" type="ORF">RIF25_06600</name>
</gene>
<keyword evidence="5 7" id="KW-1133">Transmembrane helix</keyword>
<evidence type="ECO:0000256" key="3">
    <source>
        <dbReference type="ARBA" id="ARBA00022475"/>
    </source>
</evidence>
<feature type="transmembrane region" description="Helical" evidence="7">
    <location>
        <begin position="20"/>
        <end position="40"/>
    </location>
</feature>
<feature type="transmembrane region" description="Helical" evidence="7">
    <location>
        <begin position="308"/>
        <end position="326"/>
    </location>
</feature>
<dbReference type="Proteomes" id="UP001268256">
    <property type="component" value="Unassembled WGS sequence"/>
</dbReference>
<reference evidence="9" key="1">
    <citation type="submission" date="2023-07" db="EMBL/GenBank/DDBJ databases">
        <authorList>
            <person name="Luz R."/>
            <person name="Cordeiro R."/>
            <person name="Fonseca A."/>
            <person name="Goncalves V."/>
        </authorList>
    </citation>
    <scope>NUCLEOTIDE SEQUENCE [LARGE SCALE GENOMIC DNA]</scope>
    <source>
        <strain evidence="9">BACA0444</strain>
    </source>
</reference>
<evidence type="ECO:0000256" key="2">
    <source>
        <dbReference type="ARBA" id="ARBA00022448"/>
    </source>
</evidence>
<evidence type="ECO:0000256" key="1">
    <source>
        <dbReference type="ARBA" id="ARBA00004651"/>
    </source>
</evidence>
<keyword evidence="9" id="KW-1185">Reference proteome</keyword>
<sequence>MVSRPMTKPLTVGEKLAFGAGDLGTAITANILVFFLLIFFTNVAGMNAGLAGSVLMIGKIWDAINDPIIGVLSDRTKNARWGRRHSWMFWGAIPFGLTFFLQWIIPTDNQWVLFAYYVLVGILFNTCYTAVNLPYTAMTPEMTQDYNERTSLNSFRFTFSIGGSIGSLLLAQVIFQQVKDPVNQYLIIGLVTAIISVLPLYWCIFGTRNRIKAAEAIHLAAPVQAQIPYRQQLKLVFSNRPFVYVMGIYLCSWLAVQITASMIAFFVIDWMKLPAAAATQVALAVQGTALVMLFAWSWFSKRYGKKAVYFFGMVIWMIAQAGLFFLQPHQVGLMYGMAILAGVGVSTAYLIPWSMIPDVVDLDELNTGQRREGIFYGFMVLLQKMGLAFGLFIVGQGLNFAGFISSGPGDTPPIQPDSALLAIRLAIGPVPTVFLALGIVLAYLYPITQEYHTQILLQLQSRHQANAEEG</sequence>
<dbReference type="SUPFAM" id="SSF103473">
    <property type="entry name" value="MFS general substrate transporter"/>
    <property type="match status" value="1"/>
</dbReference>
<dbReference type="EMBL" id="JAVMIP010000004">
    <property type="protein sequence ID" value="MDS3860477.1"/>
    <property type="molecule type" value="Genomic_DNA"/>
</dbReference>
<dbReference type="InterPro" id="IPR036259">
    <property type="entry name" value="MFS_trans_sf"/>
</dbReference>
<name>A0AAE4FSF4_9CYAN</name>
<evidence type="ECO:0000256" key="4">
    <source>
        <dbReference type="ARBA" id="ARBA00022692"/>
    </source>
</evidence>
<dbReference type="GO" id="GO:0015293">
    <property type="term" value="F:symporter activity"/>
    <property type="evidence" value="ECO:0007669"/>
    <property type="project" value="InterPro"/>
</dbReference>
<keyword evidence="6 7" id="KW-0472">Membrane</keyword>
<dbReference type="NCBIfam" id="TIGR00792">
    <property type="entry name" value="gph"/>
    <property type="match status" value="1"/>
</dbReference>
<dbReference type="GO" id="GO:0008643">
    <property type="term" value="P:carbohydrate transport"/>
    <property type="evidence" value="ECO:0007669"/>
    <property type="project" value="InterPro"/>
</dbReference>
<feature type="transmembrane region" description="Helical" evidence="7">
    <location>
        <begin position="332"/>
        <end position="353"/>
    </location>
</feature>
<keyword evidence="4 7" id="KW-0812">Transmembrane</keyword>
<dbReference type="GO" id="GO:0005886">
    <property type="term" value="C:plasma membrane"/>
    <property type="evidence" value="ECO:0007669"/>
    <property type="project" value="UniProtKB-SubCell"/>
</dbReference>
<feature type="transmembrane region" description="Helical" evidence="7">
    <location>
        <begin position="186"/>
        <end position="205"/>
    </location>
</feature>
<proteinExistence type="predicted"/>
<accession>A0AAE4FSF4</accession>
<dbReference type="GO" id="GO:0006814">
    <property type="term" value="P:sodium ion transport"/>
    <property type="evidence" value="ECO:0007669"/>
    <property type="project" value="InterPro"/>
</dbReference>
<feature type="transmembrane region" description="Helical" evidence="7">
    <location>
        <begin position="87"/>
        <end position="105"/>
    </location>
</feature>
<dbReference type="InterPro" id="IPR001927">
    <property type="entry name" value="Na/Gal_symport"/>
</dbReference>